<feature type="non-terminal residue" evidence="2">
    <location>
        <position position="151"/>
    </location>
</feature>
<reference evidence="2 3" key="1">
    <citation type="submission" date="2019-01" db="EMBL/GenBank/DDBJ databases">
        <title>A draft genome assembly of the solar-powered sea slug Elysia chlorotica.</title>
        <authorList>
            <person name="Cai H."/>
            <person name="Li Q."/>
            <person name="Fang X."/>
            <person name="Li J."/>
            <person name="Curtis N.E."/>
            <person name="Altenburger A."/>
            <person name="Shibata T."/>
            <person name="Feng M."/>
            <person name="Maeda T."/>
            <person name="Schwartz J.A."/>
            <person name="Shigenobu S."/>
            <person name="Lundholm N."/>
            <person name="Nishiyama T."/>
            <person name="Yang H."/>
            <person name="Hasebe M."/>
            <person name="Li S."/>
            <person name="Pierce S.K."/>
            <person name="Wang J."/>
        </authorList>
    </citation>
    <scope>NUCLEOTIDE SEQUENCE [LARGE SCALE GENOMIC DNA]</scope>
    <source>
        <strain evidence="2">EC2010</strain>
        <tissue evidence="2">Whole organism of an adult</tissue>
    </source>
</reference>
<keyword evidence="1" id="KW-0812">Transmembrane</keyword>
<dbReference type="AlphaFoldDB" id="A0A3S1HE08"/>
<keyword evidence="1" id="KW-1133">Transmembrane helix</keyword>
<evidence type="ECO:0000313" key="2">
    <source>
        <dbReference type="EMBL" id="RUS77462.1"/>
    </source>
</evidence>
<comment type="caution">
    <text evidence="2">The sequence shown here is derived from an EMBL/GenBank/DDBJ whole genome shotgun (WGS) entry which is preliminary data.</text>
</comment>
<keyword evidence="1" id="KW-0472">Membrane</keyword>
<gene>
    <name evidence="2" type="ORF">EGW08_014768</name>
</gene>
<protein>
    <submittedName>
        <fullName evidence="2">Uncharacterized protein</fullName>
    </submittedName>
</protein>
<evidence type="ECO:0000313" key="3">
    <source>
        <dbReference type="Proteomes" id="UP000271974"/>
    </source>
</evidence>
<dbReference type="STRING" id="188477.A0A3S1HE08"/>
<keyword evidence="3" id="KW-1185">Reference proteome</keyword>
<dbReference type="OrthoDB" id="10057603at2759"/>
<dbReference type="EMBL" id="RQTK01000578">
    <property type="protein sequence ID" value="RUS77462.1"/>
    <property type="molecule type" value="Genomic_DNA"/>
</dbReference>
<evidence type="ECO:0000256" key="1">
    <source>
        <dbReference type="SAM" id="Phobius"/>
    </source>
</evidence>
<dbReference type="Proteomes" id="UP000271974">
    <property type="component" value="Unassembled WGS sequence"/>
</dbReference>
<feature type="transmembrane region" description="Helical" evidence="1">
    <location>
        <begin position="22"/>
        <end position="46"/>
    </location>
</feature>
<organism evidence="2 3">
    <name type="scientific">Elysia chlorotica</name>
    <name type="common">Eastern emerald elysia</name>
    <name type="synonym">Sea slug</name>
    <dbReference type="NCBI Taxonomy" id="188477"/>
    <lineage>
        <taxon>Eukaryota</taxon>
        <taxon>Metazoa</taxon>
        <taxon>Spiralia</taxon>
        <taxon>Lophotrochozoa</taxon>
        <taxon>Mollusca</taxon>
        <taxon>Gastropoda</taxon>
        <taxon>Heterobranchia</taxon>
        <taxon>Euthyneura</taxon>
        <taxon>Panpulmonata</taxon>
        <taxon>Sacoglossa</taxon>
        <taxon>Placobranchoidea</taxon>
        <taxon>Plakobranchidae</taxon>
        <taxon>Elysia</taxon>
    </lineage>
</organism>
<name>A0A3S1HE08_ELYCH</name>
<sequence>KEKGKVEKSTTAKSHPLSDPGVLIAVILACIGVVSCLGVVALQIAARRRSRLRGILKRTLNRSPSLTSSDSIQLAEVTKSRPNSGLFNPALDITDVLLEPSHQMNFAKLVDFCTDESKVAAEFEKLPNKMPRLSVVPPGEEDKNRFANVLP</sequence>
<accession>A0A3S1HE08</accession>
<proteinExistence type="predicted"/>
<feature type="non-terminal residue" evidence="2">
    <location>
        <position position="1"/>
    </location>
</feature>